<dbReference type="Proteomes" id="UP000321721">
    <property type="component" value="Unassembled WGS sequence"/>
</dbReference>
<organism evidence="2 3">
    <name type="scientific">Vicingus serpentipes</name>
    <dbReference type="NCBI Taxonomy" id="1926625"/>
    <lineage>
        <taxon>Bacteria</taxon>
        <taxon>Pseudomonadati</taxon>
        <taxon>Bacteroidota</taxon>
        <taxon>Flavobacteriia</taxon>
        <taxon>Flavobacteriales</taxon>
        <taxon>Vicingaceae</taxon>
        <taxon>Vicingus</taxon>
    </lineage>
</organism>
<dbReference type="Pfam" id="PF13847">
    <property type="entry name" value="Methyltransf_31"/>
    <property type="match status" value="1"/>
</dbReference>
<dbReference type="CDD" id="cd02440">
    <property type="entry name" value="AdoMet_MTases"/>
    <property type="match status" value="1"/>
</dbReference>
<keyword evidence="2" id="KW-0489">Methyltransferase</keyword>
<dbReference type="PANTHER" id="PTHR43861">
    <property type="entry name" value="TRANS-ACONITATE 2-METHYLTRANSFERASE-RELATED"/>
    <property type="match status" value="1"/>
</dbReference>
<sequence length="241" mass="28015">MKRKEEVKHFFEQTDIYFNFDYNIKIRTETVAEMIVDEQFDNVLDMPCGNGVISLKNKKQFEKLTLVDFSESMIALAKKYAEQENANNISFTCGDIFDTNFQDEEFDLIISLGILAHIDDIDKFLNYIQSKVKKGGSIIIQNTNSDHFYSKLIRLYLGVRKLLGKDKYSLNKVPTSLVENSFKKAGFTCQKVFRYNQSFIGFSKLFSNTKKYKLTRKWFGKVGNNKNASLGSDYIYLFKKD</sequence>
<dbReference type="InterPro" id="IPR029063">
    <property type="entry name" value="SAM-dependent_MTases_sf"/>
</dbReference>
<dbReference type="GO" id="GO:0008168">
    <property type="term" value="F:methyltransferase activity"/>
    <property type="evidence" value="ECO:0007669"/>
    <property type="project" value="UniProtKB-KW"/>
</dbReference>
<dbReference type="SUPFAM" id="SSF53335">
    <property type="entry name" value="S-adenosyl-L-methionine-dependent methyltransferases"/>
    <property type="match status" value="1"/>
</dbReference>
<dbReference type="InterPro" id="IPR025714">
    <property type="entry name" value="Methyltranfer_dom"/>
</dbReference>
<proteinExistence type="predicted"/>
<dbReference type="GO" id="GO:0032259">
    <property type="term" value="P:methylation"/>
    <property type="evidence" value="ECO:0007669"/>
    <property type="project" value="UniProtKB-KW"/>
</dbReference>
<name>A0A5C6RSM9_9FLAO</name>
<dbReference type="RefSeq" id="WP_147100154.1">
    <property type="nucleotide sequence ID" value="NZ_VOOS01000003.1"/>
</dbReference>
<evidence type="ECO:0000313" key="3">
    <source>
        <dbReference type="Proteomes" id="UP000321721"/>
    </source>
</evidence>
<feature type="domain" description="Methyltransferase" evidence="1">
    <location>
        <begin position="41"/>
        <end position="144"/>
    </location>
</feature>
<evidence type="ECO:0000313" key="2">
    <source>
        <dbReference type="EMBL" id="TXB65268.1"/>
    </source>
</evidence>
<gene>
    <name evidence="2" type="ORF">FRY74_07550</name>
</gene>
<evidence type="ECO:0000259" key="1">
    <source>
        <dbReference type="Pfam" id="PF13847"/>
    </source>
</evidence>
<dbReference type="AlphaFoldDB" id="A0A5C6RSM9"/>
<protein>
    <submittedName>
        <fullName evidence="2">Class I SAM-dependent methyltransferase</fullName>
    </submittedName>
</protein>
<reference evidence="2 3" key="1">
    <citation type="submission" date="2019-08" db="EMBL/GenBank/DDBJ databases">
        <title>Genome of Vicingus serpentipes NCIMB 15042.</title>
        <authorList>
            <person name="Bowman J.P."/>
        </authorList>
    </citation>
    <scope>NUCLEOTIDE SEQUENCE [LARGE SCALE GENOMIC DNA]</scope>
    <source>
        <strain evidence="2 3">NCIMB 15042</strain>
    </source>
</reference>
<dbReference type="EMBL" id="VOOS01000003">
    <property type="protein sequence ID" value="TXB65268.1"/>
    <property type="molecule type" value="Genomic_DNA"/>
</dbReference>
<dbReference type="OrthoDB" id="597202at2"/>
<accession>A0A5C6RSM9</accession>
<keyword evidence="2" id="KW-0808">Transferase</keyword>
<dbReference type="Gene3D" id="3.40.50.150">
    <property type="entry name" value="Vaccinia Virus protein VP39"/>
    <property type="match status" value="1"/>
</dbReference>
<comment type="caution">
    <text evidence="2">The sequence shown here is derived from an EMBL/GenBank/DDBJ whole genome shotgun (WGS) entry which is preliminary data.</text>
</comment>
<keyword evidence="3" id="KW-1185">Reference proteome</keyword>